<dbReference type="AlphaFoldDB" id="C9LXE4"/>
<accession>C9LXE4</accession>
<sequence length="50" mass="5694">MTILQTAPHFFLFLHGIISPQKTTRTNIHFVNKRAPLSTKVTQSVCTLRV</sequence>
<comment type="caution">
    <text evidence="1">The sequence shown here is derived from an EMBL/GenBank/DDBJ whole genome shotgun (WGS) entry which is preliminary data.</text>
</comment>
<proteinExistence type="predicted"/>
<evidence type="ECO:0000313" key="2">
    <source>
        <dbReference type="Proteomes" id="UP000003505"/>
    </source>
</evidence>
<organism evidence="1 2">
    <name type="scientific">Selenomonas sputigena (strain ATCC 35185 / DSM 20758 / CCUG 44933 / VPI D19B-28)</name>
    <dbReference type="NCBI Taxonomy" id="546271"/>
    <lineage>
        <taxon>Bacteria</taxon>
        <taxon>Bacillati</taxon>
        <taxon>Bacillota</taxon>
        <taxon>Negativicutes</taxon>
        <taxon>Selenomonadales</taxon>
        <taxon>Selenomonadaceae</taxon>
        <taxon>Selenomonas</taxon>
    </lineage>
</organism>
<protein>
    <submittedName>
        <fullName evidence="1">Uncharacterized protein</fullName>
    </submittedName>
</protein>
<reference evidence="1 2" key="1">
    <citation type="submission" date="2009-09" db="EMBL/GenBank/DDBJ databases">
        <authorList>
            <person name="Weinstock G."/>
            <person name="Sodergren E."/>
            <person name="Clifton S."/>
            <person name="Fulton L."/>
            <person name="Fulton B."/>
            <person name="Courtney L."/>
            <person name="Fronick C."/>
            <person name="Harrison M."/>
            <person name="Strong C."/>
            <person name="Farmer C."/>
            <person name="Delahaunty K."/>
            <person name="Markovic C."/>
            <person name="Hall O."/>
            <person name="Minx P."/>
            <person name="Tomlinson C."/>
            <person name="Mitreva M."/>
            <person name="Nelson J."/>
            <person name="Hou S."/>
            <person name="Wollam A."/>
            <person name="Pepin K.H."/>
            <person name="Johnson M."/>
            <person name="Bhonagiri V."/>
            <person name="Nash W.E."/>
            <person name="Warren W."/>
            <person name="Chinwalla A."/>
            <person name="Mardis E.R."/>
            <person name="Wilson R.K."/>
        </authorList>
    </citation>
    <scope>NUCLEOTIDE SEQUENCE [LARGE SCALE GENOMIC DNA]</scope>
    <source>
        <strain evidence="2">ATCC 35185 / DSM 20758 / VPI D19B-28</strain>
    </source>
</reference>
<dbReference type="EMBL" id="ACKP02000049">
    <property type="protein sequence ID" value="EEX76326.1"/>
    <property type="molecule type" value="Genomic_DNA"/>
</dbReference>
<dbReference type="Proteomes" id="UP000003505">
    <property type="component" value="Unassembled WGS sequence"/>
</dbReference>
<evidence type="ECO:0000313" key="1">
    <source>
        <dbReference type="EMBL" id="EEX76326.1"/>
    </source>
</evidence>
<name>C9LXE4_SELS3</name>
<gene>
    <name evidence="1" type="ORF">SELSPUOL_02151</name>
</gene>